<evidence type="ECO:0000256" key="15">
    <source>
        <dbReference type="PIRSR" id="PIRSR613345-1"/>
    </source>
</evidence>
<dbReference type="RefSeq" id="WP_229346624.1">
    <property type="nucleotide sequence ID" value="NZ_JAJFAT010000021.1"/>
</dbReference>
<dbReference type="InterPro" id="IPR054158">
    <property type="entry name" value="RNR-II_ins_dom"/>
</dbReference>
<evidence type="ECO:0000256" key="5">
    <source>
        <dbReference type="ARBA" id="ARBA00022533"/>
    </source>
</evidence>
<keyword evidence="7" id="KW-0235">DNA replication</keyword>
<dbReference type="AlphaFoldDB" id="A0AAW4X278"/>
<dbReference type="InterPro" id="IPR005144">
    <property type="entry name" value="ATP-cone_dom"/>
</dbReference>
<dbReference type="GO" id="GO:0031419">
    <property type="term" value="F:cobalamin binding"/>
    <property type="evidence" value="ECO:0007669"/>
    <property type="project" value="UniProtKB-KW"/>
</dbReference>
<comment type="caution">
    <text evidence="19">The sequence shown here is derived from an EMBL/GenBank/DDBJ whole genome shotgun (WGS) entry which is preliminary data.</text>
</comment>
<comment type="similarity">
    <text evidence="2">Belongs to the class II ribonucleoside-triphosphate reductase family.</text>
</comment>
<dbReference type="InterPro" id="IPR013345">
    <property type="entry name" value="RTP_Rdtase_AdoCbl-dep"/>
</dbReference>
<proteinExistence type="inferred from homology"/>
<dbReference type="Pfam" id="PF02867">
    <property type="entry name" value="Ribonuc_red_lgC"/>
    <property type="match status" value="1"/>
</dbReference>
<keyword evidence="9 17" id="KW-0067">ATP-binding</keyword>
<keyword evidence="20" id="KW-1185">Reference proteome</keyword>
<dbReference type="PROSITE" id="PS51161">
    <property type="entry name" value="ATP_CONE"/>
    <property type="match status" value="1"/>
</dbReference>
<dbReference type="InterPro" id="IPR050862">
    <property type="entry name" value="RdRp_reductase_class-2"/>
</dbReference>
<keyword evidence="6" id="KW-0846">Cobalamin</keyword>
<dbReference type="EMBL" id="JAJFAT010000021">
    <property type="protein sequence ID" value="MCC3145924.1"/>
    <property type="molecule type" value="Genomic_DNA"/>
</dbReference>
<evidence type="ECO:0000256" key="11">
    <source>
        <dbReference type="ARBA" id="ARBA00023157"/>
    </source>
</evidence>
<evidence type="ECO:0000256" key="17">
    <source>
        <dbReference type="PROSITE-ProRule" id="PRU00492"/>
    </source>
</evidence>
<evidence type="ECO:0000256" key="16">
    <source>
        <dbReference type="PIRSR" id="PIRSR613345-2"/>
    </source>
</evidence>
<evidence type="ECO:0000256" key="7">
    <source>
        <dbReference type="ARBA" id="ARBA00022705"/>
    </source>
</evidence>
<dbReference type="PANTHER" id="PTHR43371:SF1">
    <property type="entry name" value="RIBONUCLEOSIDE-DIPHOSPHATE REDUCTASE"/>
    <property type="match status" value="1"/>
</dbReference>
<comment type="catalytic activity">
    <reaction evidence="14">
        <text>a 2'-deoxyribonucleoside 5'-triphosphate + [thioredoxin]-disulfide + H2O = a ribonucleoside 5'-triphosphate + [thioredoxin]-dithiol</text>
        <dbReference type="Rhea" id="RHEA:12701"/>
        <dbReference type="Rhea" id="RHEA-COMP:10698"/>
        <dbReference type="Rhea" id="RHEA-COMP:10700"/>
        <dbReference type="ChEBI" id="CHEBI:15377"/>
        <dbReference type="ChEBI" id="CHEBI:29950"/>
        <dbReference type="ChEBI" id="CHEBI:50058"/>
        <dbReference type="ChEBI" id="CHEBI:61557"/>
        <dbReference type="ChEBI" id="CHEBI:61560"/>
        <dbReference type="EC" id="1.17.4.2"/>
    </reaction>
</comment>
<dbReference type="EC" id="1.17.4.2" evidence="3"/>
<gene>
    <name evidence="19" type="primary">nrdJ</name>
    <name evidence="19" type="ORF">LJ207_11415</name>
</gene>
<evidence type="ECO:0000256" key="6">
    <source>
        <dbReference type="ARBA" id="ARBA00022628"/>
    </source>
</evidence>
<dbReference type="Pfam" id="PF21995">
    <property type="entry name" value="RNR-II_ins_dom"/>
    <property type="match status" value="1"/>
</dbReference>
<evidence type="ECO:0000256" key="2">
    <source>
        <dbReference type="ARBA" id="ARBA00005654"/>
    </source>
</evidence>
<dbReference type="Gene3D" id="3.20.70.20">
    <property type="match status" value="1"/>
</dbReference>
<feature type="active site" evidence="15">
    <location>
        <position position="488"/>
    </location>
</feature>
<evidence type="ECO:0000259" key="18">
    <source>
        <dbReference type="PROSITE" id="PS51161"/>
    </source>
</evidence>
<evidence type="ECO:0000313" key="19">
    <source>
        <dbReference type="EMBL" id="MCC3145924.1"/>
    </source>
</evidence>
<organism evidence="19 20">
    <name type="scientific">Halanaerobium polyolivorans</name>
    <dbReference type="NCBI Taxonomy" id="2886943"/>
    <lineage>
        <taxon>Bacteria</taxon>
        <taxon>Bacillati</taxon>
        <taxon>Bacillota</taxon>
        <taxon>Clostridia</taxon>
        <taxon>Halanaerobiales</taxon>
        <taxon>Halanaerobiaceae</taxon>
        <taxon>Halanaerobium</taxon>
    </lineage>
</organism>
<evidence type="ECO:0000256" key="13">
    <source>
        <dbReference type="ARBA" id="ARBA00023285"/>
    </source>
</evidence>
<keyword evidence="5" id="KW-0021">Allosteric enzyme</keyword>
<feature type="active site" evidence="15">
    <location>
        <position position="486"/>
    </location>
</feature>
<dbReference type="GO" id="GO:0005524">
    <property type="term" value="F:ATP binding"/>
    <property type="evidence" value="ECO:0007669"/>
    <property type="project" value="UniProtKB-UniRule"/>
</dbReference>
<reference evidence="19 20" key="1">
    <citation type="submission" date="2021-10" db="EMBL/GenBank/DDBJ databases">
        <authorList>
            <person name="Grouzdev D.S."/>
            <person name="Pantiukh K.S."/>
            <person name="Krutkina M.S."/>
        </authorList>
    </citation>
    <scope>NUCLEOTIDE SEQUENCE [LARGE SCALE GENOMIC DNA]</scope>
    <source>
        <strain evidence="19 20">Z-7514</strain>
    </source>
</reference>
<keyword evidence="11 16" id="KW-1015">Disulfide bond</keyword>
<evidence type="ECO:0000313" key="20">
    <source>
        <dbReference type="Proteomes" id="UP001199296"/>
    </source>
</evidence>
<evidence type="ECO:0000256" key="9">
    <source>
        <dbReference type="ARBA" id="ARBA00022840"/>
    </source>
</evidence>
<evidence type="ECO:0000256" key="12">
    <source>
        <dbReference type="ARBA" id="ARBA00023284"/>
    </source>
</evidence>
<dbReference type="Proteomes" id="UP001199296">
    <property type="component" value="Unassembled WGS sequence"/>
</dbReference>
<keyword evidence="13" id="KW-0170">Cobalt</keyword>
<dbReference type="PANTHER" id="PTHR43371">
    <property type="entry name" value="VITAMIN B12-DEPENDENT RIBONUCLEOTIDE REDUCTASE"/>
    <property type="match status" value="1"/>
</dbReference>
<keyword evidence="8 17" id="KW-0547">Nucleotide-binding</keyword>
<dbReference type="Pfam" id="PF17975">
    <property type="entry name" value="RNR_Alpha"/>
    <property type="match status" value="1"/>
</dbReference>
<evidence type="ECO:0000256" key="1">
    <source>
        <dbReference type="ARBA" id="ARBA00001922"/>
    </source>
</evidence>
<dbReference type="GO" id="GO:0004748">
    <property type="term" value="F:ribonucleoside-diphosphate reductase activity, thioredoxin disulfide as acceptor"/>
    <property type="evidence" value="ECO:0007669"/>
    <property type="project" value="InterPro"/>
</dbReference>
<feature type="disulfide bond" description="Redox-active" evidence="16">
    <location>
        <begin position="214"/>
        <end position="497"/>
    </location>
</feature>
<evidence type="ECO:0000256" key="4">
    <source>
        <dbReference type="ARBA" id="ARBA00021063"/>
    </source>
</evidence>
<dbReference type="Gene3D" id="3.90.1390.10">
    <property type="entry name" value="b-12 dependent (class ii) ribonucleotide reductase, chain A, domain 3"/>
    <property type="match status" value="1"/>
</dbReference>
<evidence type="ECO:0000256" key="8">
    <source>
        <dbReference type="ARBA" id="ARBA00022741"/>
    </source>
</evidence>
<evidence type="ECO:0000256" key="14">
    <source>
        <dbReference type="ARBA" id="ARBA00048987"/>
    </source>
</evidence>
<dbReference type="SUPFAM" id="SSF51998">
    <property type="entry name" value="PFL-like glycyl radical enzymes"/>
    <property type="match status" value="1"/>
</dbReference>
<name>A0AAW4X278_9FIRM</name>
<sequence>MSKSDMTVIKRDGREVEYQRDKITTAIYRAMVESGEDTTKKDAAKVAIEVEKSLKDKFYKKEKTPKVEEIQDLVEEELMRAAYVSTAKTYILYRSKRQQSRLQRKSKDKESALLSNEFLSKYKHQPNPFPTELGEFIYYRTYSRWLPEEQRREYWWETVKRAVEYNCSLAPTTKKEAEKLYDNVYNLRNFLAGRTLWTASTKSSKKYGMSNYNCSFTVIDSFKAYQDLFYLLMIGSGVGFRVLPRDVEQLPKIRTDIEVIHKYYEPVPKDERREYTDFDFDGKDVVEVNVGDSKEGWIQSLEYYFKFLTDHAFRPVKRIIFNYDSVRPKGEKLKTFGGTASGHQSLKRMFTKIDKLLTEKPDRELDSIKRVKLKSIDAMDIANIIAENVVSGGVRRSSQICLFAKEDKEIAQAKSNLYIKEDDEWVINPEISHRQMSNNSIFYEDKPSREQLSWHVKQMRYSGEPGFINAVEASRRRENFKGVNPCAEILLDSRGVCNLTSLNVMSFVDEEGNIDKEAMFEAQKLSARSGYRMSLIEFELPEWDQINKRDRLIGNSLTGWQDMKNAAGLSEAEEAELLSELREVSHKAAKEIAEDVGDNVPKLMTTVKPEGTQTQMPTVSSGLHYSHSEYYIRRVRISASDPLARVCEELDYPIHPEVGQNPDDPETLVIEFPVKAPEGEVKADIDAITQLETYKMFMQNYVDHNASITVHVKDDEWEDVEEWLWENWEDVVGISFLSYSDNFYELMPYEEITEEEYNKRVEEMKRFNPSLVTKYETEYIEREVEEGACESGAACPVR</sequence>
<feature type="domain" description="ATP-cone" evidence="18">
    <location>
        <begin position="6"/>
        <end position="101"/>
    </location>
</feature>
<keyword evidence="12" id="KW-0676">Redox-active center</keyword>
<keyword evidence="10 19" id="KW-0560">Oxidoreductase</keyword>
<evidence type="ECO:0000256" key="10">
    <source>
        <dbReference type="ARBA" id="ARBA00023002"/>
    </source>
</evidence>
<dbReference type="Pfam" id="PF03477">
    <property type="entry name" value="ATP-cone"/>
    <property type="match status" value="1"/>
</dbReference>
<accession>A0AAW4X278</accession>
<dbReference type="InterPro" id="IPR040763">
    <property type="entry name" value="RNR_alpha_hel"/>
</dbReference>
<comment type="cofactor">
    <cofactor evidence="1">
        <name>adenosylcob(III)alamin</name>
        <dbReference type="ChEBI" id="CHEBI:18408"/>
    </cofactor>
</comment>
<dbReference type="InterPro" id="IPR000788">
    <property type="entry name" value="RNR_lg_C"/>
</dbReference>
<dbReference type="Gene3D" id="3.30.1620.10">
    <property type="entry name" value="b-12 dependent (class ii) ribonucleotide reductase, Chain A, Domain 2"/>
    <property type="match status" value="1"/>
</dbReference>
<dbReference type="GO" id="GO:0008998">
    <property type="term" value="F:ribonucleoside-triphosphate reductase (thioredoxin) activity"/>
    <property type="evidence" value="ECO:0007669"/>
    <property type="project" value="UniProtKB-EC"/>
</dbReference>
<dbReference type="GO" id="GO:0006260">
    <property type="term" value="P:DNA replication"/>
    <property type="evidence" value="ECO:0007669"/>
    <property type="project" value="UniProtKB-KW"/>
</dbReference>
<dbReference type="NCBIfam" id="TIGR02505">
    <property type="entry name" value="RTPR"/>
    <property type="match status" value="1"/>
</dbReference>
<evidence type="ECO:0000256" key="3">
    <source>
        <dbReference type="ARBA" id="ARBA00012275"/>
    </source>
</evidence>
<protein>
    <recommendedName>
        <fullName evidence="4">Adenosylcobalamin-dependent ribonucleoside-triphosphate reductase</fullName>
        <ecNumber evidence="3">1.17.4.2</ecNumber>
    </recommendedName>
</protein>